<accession>A0ACB8V4H5</accession>
<evidence type="ECO:0000313" key="1">
    <source>
        <dbReference type="EMBL" id="KAI2391805.1"/>
    </source>
</evidence>
<protein>
    <submittedName>
        <fullName evidence="1">Uncharacterized protein</fullName>
    </submittedName>
</protein>
<gene>
    <name evidence="1" type="ORF">LOY88_001032</name>
</gene>
<organism evidence="1">
    <name type="scientific">Ophidiomyces ophidiicola</name>
    <dbReference type="NCBI Taxonomy" id="1387563"/>
    <lineage>
        <taxon>Eukaryota</taxon>
        <taxon>Fungi</taxon>
        <taxon>Dikarya</taxon>
        <taxon>Ascomycota</taxon>
        <taxon>Pezizomycotina</taxon>
        <taxon>Eurotiomycetes</taxon>
        <taxon>Eurotiomycetidae</taxon>
        <taxon>Onygenales</taxon>
        <taxon>Onygenaceae</taxon>
        <taxon>Ophidiomyces</taxon>
    </lineage>
</organism>
<proteinExistence type="predicted"/>
<reference evidence="1" key="1">
    <citation type="journal article" date="2022" name="bioRxiv">
        <title>Population genetic analysis of Ophidiomyces ophidiicola, the causative agent of snake fungal disease, indicates recent introductions to the USA.</title>
        <authorList>
            <person name="Ladner J.T."/>
            <person name="Palmer J.M."/>
            <person name="Ettinger C.L."/>
            <person name="Stajich J.E."/>
            <person name="Farrell T.M."/>
            <person name="Glorioso B.M."/>
            <person name="Lawson B."/>
            <person name="Price S.J."/>
            <person name="Stengle A.G."/>
            <person name="Grear D.A."/>
            <person name="Lorch J.M."/>
        </authorList>
    </citation>
    <scope>NUCLEOTIDE SEQUENCE</scope>
    <source>
        <strain evidence="1">NWHC 24266-5</strain>
    </source>
</reference>
<name>A0ACB8V4H5_9EURO</name>
<sequence>MANQIFTDLGDSPPVYRIDLSLPPSERYVELATIYRNKLRSLTGLFDELISSLRPGISLIWVQRAARLFLRRLYTNEETEEIKGICKATGIDLYLLVSLNVLLDLLMGCTSGAALSKDDGDIDARMLHFRTLDWNMDGLRELIVQLEFVRGPDTENVLATSITYVGFVGVLTGTRKGLSVSLNFRPNHDMSTAWANMRFYGNHILVLLGIRRSISSLLRQCLLPSESPEWKLGAKSPEPKDISLDVISAVVPQIPTTAAYLIFCDGRSAVTMEKDHRSAVVQASNTFIVTTNSDVDTMPSLTKNHSGLLDDKTMMLDIIEDSNYRKACMQAHWDRKIEKWNHARNAQPNDRQQSPAVVTTPEVLEKTSSRGKESPVSTEAEGVSDKSVTPVCVTATPVELIQWTTTYPTTNQMTHFATIMDPTFGKIFWLKRYPVPLGINTNL</sequence>
<dbReference type="EMBL" id="JALBCA010000010">
    <property type="protein sequence ID" value="KAI2391805.1"/>
    <property type="molecule type" value="Genomic_DNA"/>
</dbReference>
<comment type="caution">
    <text evidence="1">The sequence shown here is derived from an EMBL/GenBank/DDBJ whole genome shotgun (WGS) entry which is preliminary data.</text>
</comment>